<keyword evidence="1" id="KW-0812">Transmembrane</keyword>
<protein>
    <submittedName>
        <fullName evidence="2">Uncharacterized protein</fullName>
    </submittedName>
</protein>
<name>A0A7W9HNF8_9PSEU</name>
<keyword evidence="1" id="KW-0472">Membrane</keyword>
<feature type="transmembrane region" description="Helical" evidence="1">
    <location>
        <begin position="332"/>
        <end position="353"/>
    </location>
</feature>
<accession>A0A7W9HNF8</accession>
<reference evidence="2 3" key="1">
    <citation type="submission" date="2020-08" db="EMBL/GenBank/DDBJ databases">
        <title>Sequencing the genomes of 1000 actinobacteria strains.</title>
        <authorList>
            <person name="Klenk H.-P."/>
        </authorList>
    </citation>
    <scope>NUCLEOTIDE SEQUENCE [LARGE SCALE GENOMIC DNA]</scope>
    <source>
        <strain evidence="2 3">DSM 45486</strain>
    </source>
</reference>
<dbReference type="Proteomes" id="UP000552097">
    <property type="component" value="Unassembled WGS sequence"/>
</dbReference>
<organism evidence="2 3">
    <name type="scientific">Saccharothrix ecbatanensis</name>
    <dbReference type="NCBI Taxonomy" id="1105145"/>
    <lineage>
        <taxon>Bacteria</taxon>
        <taxon>Bacillati</taxon>
        <taxon>Actinomycetota</taxon>
        <taxon>Actinomycetes</taxon>
        <taxon>Pseudonocardiales</taxon>
        <taxon>Pseudonocardiaceae</taxon>
        <taxon>Saccharothrix</taxon>
    </lineage>
</organism>
<comment type="caution">
    <text evidence="2">The sequence shown here is derived from an EMBL/GenBank/DDBJ whole genome shotgun (WGS) entry which is preliminary data.</text>
</comment>
<evidence type="ECO:0000313" key="2">
    <source>
        <dbReference type="EMBL" id="MBB5805517.1"/>
    </source>
</evidence>
<gene>
    <name evidence="2" type="ORF">F4560_005285</name>
</gene>
<proteinExistence type="predicted"/>
<dbReference type="AlphaFoldDB" id="A0A7W9HNF8"/>
<dbReference type="EMBL" id="JACHMO010000001">
    <property type="protein sequence ID" value="MBB5805517.1"/>
    <property type="molecule type" value="Genomic_DNA"/>
</dbReference>
<keyword evidence="3" id="KW-1185">Reference proteome</keyword>
<keyword evidence="1" id="KW-1133">Transmembrane helix</keyword>
<evidence type="ECO:0000256" key="1">
    <source>
        <dbReference type="SAM" id="Phobius"/>
    </source>
</evidence>
<sequence>MSKRTEWVRWGSLAAAVAVLVVFLLSQGQDVDVSYGRSPSPSAAIGEGEAGELGDVTVPSVDEMAALVRADDVVRLPGAIASWDDERVRDVIGDDDVRILVAPPGLDEDERKSVREVDDVTVRVIGTQVSGGLYQSSADRVAGWRAEFATGDVTDQLVTLIAALNDRPEPESVDQHTWRDPTEAELAAVADDLRRTGVHTAEGATLDRVPEQSASAAFPDRPALYVALPRQPFGEPVPQYGPALAGLFPDTPIVVLYGWWIEYHGPHAADFDELVAASFYGQFGDRLSHYDYPQRNVLAAYLARVADVRYAGLFDRPLPYQPPDPLRVALPALPWLFTGCVVVFLALSARTVLRRTGRAPVNSTNARLAGLTALAVEVSGLTRDPHLTRGIGKLGAAGEALANDLPDRHVRTLLDGAEAELDAAARALGRADYRPDVYLAGRLV</sequence>
<evidence type="ECO:0000313" key="3">
    <source>
        <dbReference type="Proteomes" id="UP000552097"/>
    </source>
</evidence>
<dbReference type="RefSeq" id="WP_184924097.1">
    <property type="nucleotide sequence ID" value="NZ_JACHMO010000001.1"/>
</dbReference>